<name>W6JYX1_9MICO</name>
<reference evidence="1 2" key="1">
    <citation type="journal article" date="2013" name="ISME J.">
        <title>A metabolic model for members of the genus Tetrasphaera involved in enhanced biological phosphorus removal.</title>
        <authorList>
            <person name="Kristiansen R."/>
            <person name="Nguyen H.T.T."/>
            <person name="Saunders A.M."/>
            <person name="Nielsen J.L."/>
            <person name="Wimmer R."/>
            <person name="Le V.Q."/>
            <person name="McIlroy S.J."/>
            <person name="Petrovski S."/>
            <person name="Seviour R.J."/>
            <person name="Calteau A."/>
            <person name="Nielsen K.L."/>
            <person name="Nielsen P.H."/>
        </authorList>
    </citation>
    <scope>NUCLEOTIDE SEQUENCE [LARGE SCALE GENOMIC DNA]</scope>
    <source>
        <strain evidence="1 2">Ben110</strain>
    </source>
</reference>
<dbReference type="AlphaFoldDB" id="W6JYX1"/>
<keyword evidence="2" id="KW-1185">Reference proteome</keyword>
<dbReference type="STRING" id="1193182.BN11_3400003"/>
<evidence type="ECO:0000313" key="1">
    <source>
        <dbReference type="EMBL" id="CCH73870.1"/>
    </source>
</evidence>
<dbReference type="EMBL" id="CAJA01000269">
    <property type="protein sequence ID" value="CCH73870.1"/>
    <property type="molecule type" value="Genomic_DNA"/>
</dbReference>
<organism evidence="1 2">
    <name type="scientific">Nostocoides australiense Ben110</name>
    <dbReference type="NCBI Taxonomy" id="1193182"/>
    <lineage>
        <taxon>Bacteria</taxon>
        <taxon>Bacillati</taxon>
        <taxon>Actinomycetota</taxon>
        <taxon>Actinomycetes</taxon>
        <taxon>Micrococcales</taxon>
        <taxon>Intrasporangiaceae</taxon>
        <taxon>Nostocoides</taxon>
    </lineage>
</organism>
<proteinExistence type="predicted"/>
<gene>
    <name evidence="1" type="ORF">BN11_3400003</name>
</gene>
<dbReference type="Proteomes" id="UP000035763">
    <property type="component" value="Unassembled WGS sequence"/>
</dbReference>
<accession>W6JYX1</accession>
<comment type="caution">
    <text evidence="1">The sequence shown here is derived from an EMBL/GenBank/DDBJ whole genome shotgun (WGS) entry which is preliminary data.</text>
</comment>
<protein>
    <submittedName>
        <fullName evidence="1">Uncharacterized protein</fullName>
    </submittedName>
</protein>
<sequence>MPLGTPTAYQRFAQATIVKSLDMMTCATPRKSIATLPLTEGMVRQLTYFAGWRARMTRGSAPPSPAGQSWCLAHELPLWVTSRTPSIAPRSLSR</sequence>
<evidence type="ECO:0000313" key="2">
    <source>
        <dbReference type="Proteomes" id="UP000035763"/>
    </source>
</evidence>